<keyword evidence="4" id="KW-1185">Reference proteome</keyword>
<feature type="coiled-coil region" evidence="1">
    <location>
        <begin position="150"/>
        <end position="177"/>
    </location>
</feature>
<keyword evidence="1" id="KW-0175">Coiled coil</keyword>
<evidence type="ECO:0000313" key="4">
    <source>
        <dbReference type="Proteomes" id="UP000823388"/>
    </source>
</evidence>
<gene>
    <name evidence="3" type="ORF">PVAP13_5NG209400</name>
</gene>
<dbReference type="EMBL" id="CM029046">
    <property type="protein sequence ID" value="KAG2588186.1"/>
    <property type="molecule type" value="Genomic_DNA"/>
</dbReference>
<protein>
    <submittedName>
        <fullName evidence="3">Uncharacterized protein</fullName>
    </submittedName>
</protein>
<evidence type="ECO:0000313" key="3">
    <source>
        <dbReference type="EMBL" id="KAG2588186.1"/>
    </source>
</evidence>
<name>A0A8T0RU03_PANVG</name>
<proteinExistence type="predicted"/>
<dbReference type="Proteomes" id="UP000823388">
    <property type="component" value="Chromosome 5N"/>
</dbReference>
<dbReference type="PANTHER" id="PTHR34451">
    <property type="entry name" value="PHD FINGER FAMILY PROTEIN"/>
    <property type="match status" value="1"/>
</dbReference>
<feature type="region of interest" description="Disordered" evidence="2">
    <location>
        <begin position="337"/>
        <end position="362"/>
    </location>
</feature>
<accession>A0A8T0RU03</accession>
<dbReference type="AlphaFoldDB" id="A0A8T0RU03"/>
<comment type="caution">
    <text evidence="3">The sequence shown here is derived from an EMBL/GenBank/DDBJ whole genome shotgun (WGS) entry which is preliminary data.</text>
</comment>
<evidence type="ECO:0000256" key="1">
    <source>
        <dbReference type="SAM" id="Coils"/>
    </source>
</evidence>
<dbReference type="OrthoDB" id="692041at2759"/>
<sequence>MTSSSSPWPFGEPHGCDGDGCASNLDTWPLHHAYRRGERCRLCSSCILLSDRSVYCCCCFLLITSPSFHYDDDDPLMAPPGPTVTCQVCCSAVAHLACLYELYPADYGVFVCPACSAAEEGRPFTYAPPCRQPLDARTARVLLLGARMALALLQREAAAARAEAERLAREASEARRRAYRALGEALGVDTQEVAWYFNADQPPVVPTHSQAPENNRPAAPLNIVDAPQPHEDHLAASEEGSQANVEGALLVHRYAMPPLARLTIGTGCATAVVAAMAAPAESSHTPPLSSWSLPPFGGADEVTKTAAESSRACPASPPTLDLFGVREMAMAAAEAARASPPAPPTLQLFPADKASASPKVPRTLQLFEDKIPDDDEEM</sequence>
<organism evidence="3 4">
    <name type="scientific">Panicum virgatum</name>
    <name type="common">Blackwell switchgrass</name>
    <dbReference type="NCBI Taxonomy" id="38727"/>
    <lineage>
        <taxon>Eukaryota</taxon>
        <taxon>Viridiplantae</taxon>
        <taxon>Streptophyta</taxon>
        <taxon>Embryophyta</taxon>
        <taxon>Tracheophyta</taxon>
        <taxon>Spermatophyta</taxon>
        <taxon>Magnoliopsida</taxon>
        <taxon>Liliopsida</taxon>
        <taxon>Poales</taxon>
        <taxon>Poaceae</taxon>
        <taxon>PACMAD clade</taxon>
        <taxon>Panicoideae</taxon>
        <taxon>Panicodae</taxon>
        <taxon>Paniceae</taxon>
        <taxon>Panicinae</taxon>
        <taxon>Panicum</taxon>
        <taxon>Panicum sect. Hiantes</taxon>
    </lineage>
</organism>
<dbReference type="PANTHER" id="PTHR34451:SF18">
    <property type="entry name" value="OS01G0292300 PROTEIN"/>
    <property type="match status" value="1"/>
</dbReference>
<reference evidence="3" key="1">
    <citation type="submission" date="2020-05" db="EMBL/GenBank/DDBJ databases">
        <title>WGS assembly of Panicum virgatum.</title>
        <authorList>
            <person name="Lovell J.T."/>
            <person name="Jenkins J."/>
            <person name="Shu S."/>
            <person name="Juenger T.E."/>
            <person name="Schmutz J."/>
        </authorList>
    </citation>
    <scope>NUCLEOTIDE SEQUENCE</scope>
    <source>
        <strain evidence="3">AP13</strain>
    </source>
</reference>
<evidence type="ECO:0000256" key="2">
    <source>
        <dbReference type="SAM" id="MobiDB-lite"/>
    </source>
</evidence>